<accession>A0A914US98</accession>
<keyword evidence="1" id="KW-0723">Serine/threonine-protein kinase</keyword>
<proteinExistence type="predicted"/>
<evidence type="ECO:0000256" key="6">
    <source>
        <dbReference type="PROSITE-ProRule" id="PRU00042"/>
    </source>
</evidence>
<dbReference type="GO" id="GO:0008270">
    <property type="term" value="F:zinc ion binding"/>
    <property type="evidence" value="ECO:0007669"/>
    <property type="project" value="UniProtKB-KW"/>
</dbReference>
<dbReference type="SMART" id="SM00811">
    <property type="entry name" value="Alpha_kinase"/>
    <property type="match status" value="1"/>
</dbReference>
<keyword evidence="5" id="KW-0067">ATP-binding</keyword>
<feature type="domain" description="C2H2-type" evidence="8">
    <location>
        <begin position="48"/>
        <end position="77"/>
    </location>
</feature>
<dbReference type="PROSITE" id="PS51158">
    <property type="entry name" value="ALPHA_KINASE"/>
    <property type="match status" value="1"/>
</dbReference>
<feature type="domain" description="Alpha-type protein kinase" evidence="9">
    <location>
        <begin position="304"/>
        <end position="527"/>
    </location>
</feature>
<evidence type="ECO:0000313" key="11">
    <source>
        <dbReference type="WBParaSite" id="PSAMB.scaffold12127size2938.g34673.t1"/>
    </source>
</evidence>
<dbReference type="GO" id="GO:0005524">
    <property type="term" value="F:ATP binding"/>
    <property type="evidence" value="ECO:0007669"/>
    <property type="project" value="UniProtKB-KW"/>
</dbReference>
<evidence type="ECO:0000256" key="2">
    <source>
        <dbReference type="ARBA" id="ARBA00022679"/>
    </source>
</evidence>
<dbReference type="PANTHER" id="PTHR45992">
    <property type="entry name" value="EUKARYOTIC ELONGATION FACTOR 2 KINASE-RELATED"/>
    <property type="match status" value="1"/>
</dbReference>
<name>A0A914US98_9BILA</name>
<evidence type="ECO:0000259" key="9">
    <source>
        <dbReference type="PROSITE" id="PS51158"/>
    </source>
</evidence>
<evidence type="ECO:0000256" key="3">
    <source>
        <dbReference type="ARBA" id="ARBA00022741"/>
    </source>
</evidence>
<dbReference type="CDD" id="cd04515">
    <property type="entry name" value="Alpha_kinase"/>
    <property type="match status" value="1"/>
</dbReference>
<keyword evidence="3" id="KW-0547">Nucleotide-binding</keyword>
<keyword evidence="2" id="KW-0808">Transferase</keyword>
<dbReference type="AlphaFoldDB" id="A0A914US98"/>
<dbReference type="InterPro" id="IPR004166">
    <property type="entry name" value="a-kinase_dom"/>
</dbReference>
<dbReference type="Proteomes" id="UP000887566">
    <property type="component" value="Unplaced"/>
</dbReference>
<dbReference type="Gene3D" id="3.20.200.10">
    <property type="entry name" value="MHCK/EF2 kinase"/>
    <property type="match status" value="1"/>
</dbReference>
<dbReference type="Pfam" id="PF02816">
    <property type="entry name" value="Alpha_kinase"/>
    <property type="match status" value="1"/>
</dbReference>
<evidence type="ECO:0000313" key="10">
    <source>
        <dbReference type="Proteomes" id="UP000887566"/>
    </source>
</evidence>
<dbReference type="GO" id="GO:0004674">
    <property type="term" value="F:protein serine/threonine kinase activity"/>
    <property type="evidence" value="ECO:0007669"/>
    <property type="project" value="UniProtKB-KW"/>
</dbReference>
<reference evidence="11" key="1">
    <citation type="submission" date="2022-11" db="UniProtKB">
        <authorList>
            <consortium name="WormBaseParasite"/>
        </authorList>
    </citation>
    <scope>IDENTIFICATION</scope>
</reference>
<dbReference type="InterPro" id="IPR013087">
    <property type="entry name" value="Znf_C2H2_type"/>
</dbReference>
<dbReference type="WBParaSite" id="PSAMB.scaffold12127size2938.g34673.t1">
    <property type="protein sequence ID" value="PSAMB.scaffold12127size2938.g34673.t1"/>
    <property type="gene ID" value="PSAMB.scaffold12127size2938.g34673"/>
</dbReference>
<organism evidence="10 11">
    <name type="scientific">Plectus sambesii</name>
    <dbReference type="NCBI Taxonomy" id="2011161"/>
    <lineage>
        <taxon>Eukaryota</taxon>
        <taxon>Metazoa</taxon>
        <taxon>Ecdysozoa</taxon>
        <taxon>Nematoda</taxon>
        <taxon>Chromadorea</taxon>
        <taxon>Plectida</taxon>
        <taxon>Plectina</taxon>
        <taxon>Plectoidea</taxon>
        <taxon>Plectidae</taxon>
        <taxon>Plectus</taxon>
    </lineage>
</organism>
<evidence type="ECO:0000256" key="4">
    <source>
        <dbReference type="ARBA" id="ARBA00022777"/>
    </source>
</evidence>
<dbReference type="PANTHER" id="PTHR45992:SF11">
    <property type="entry name" value="ALPHA-TYPE PROTEIN KINASE DOMAIN-CONTAINING PROTEIN"/>
    <property type="match status" value="1"/>
</dbReference>
<keyword evidence="10" id="KW-1185">Reference proteome</keyword>
<dbReference type="PROSITE" id="PS00028">
    <property type="entry name" value="ZINC_FINGER_C2H2_1"/>
    <property type="match status" value="1"/>
</dbReference>
<evidence type="ECO:0000256" key="7">
    <source>
        <dbReference type="SAM" id="MobiDB-lite"/>
    </source>
</evidence>
<evidence type="ECO:0000256" key="5">
    <source>
        <dbReference type="ARBA" id="ARBA00022840"/>
    </source>
</evidence>
<evidence type="ECO:0000256" key="1">
    <source>
        <dbReference type="ARBA" id="ARBA00022527"/>
    </source>
</evidence>
<keyword evidence="6" id="KW-0863">Zinc-finger</keyword>
<sequence>MSKLTPLNVTFDFDDAGIRRAYQAPPTTRRPAQPIDLEEDSEDPSAYHDCSECEKSFRRYRDLLAHEMKGSHKTAKMSTVPLQDLILEHYNERFTGTQLTLQENRDYVLQEMTTEKPTTSEMLDKQSWALQRVAPHTRYTEEVRAFLQDQQKRGSGKADPNKVAAAMSLSRNFVRSQLLSARQIRAYYSVMKSRQQKKERVDQPIDEGEVKACAEEDRERAELQGRDLVLSHLSDLISPMHPVVYNRRILCEVSATKWTKMSKAKLTEVANYLNIPIKTTSTIPILRMAIKDKLAICTCQSATAHSSRTGSFHLTEKVKDPATGHQYTIRFSSNPFDEGACKWAYSGELIGSGPRAGEKCVIKTLKTGTCENYSAWVPESRVSERAAHLSVKFKEACIASNLPAFEMRFTVPMITKVAQSSTLSVGKYVIAEPFLEGQWEKFNSNYGYESNTAPLLAAFSHWSYETTNGDYMVCDLQGTKTSSGFNLSDPVVHTATRLFSATGTDLGNEGMSAVLSGHTCNPICETL</sequence>
<dbReference type="InterPro" id="IPR051852">
    <property type="entry name" value="Alpha-type_PK"/>
</dbReference>
<evidence type="ECO:0000259" key="8">
    <source>
        <dbReference type="PROSITE" id="PS50157"/>
    </source>
</evidence>
<dbReference type="SUPFAM" id="SSF56112">
    <property type="entry name" value="Protein kinase-like (PK-like)"/>
    <property type="match status" value="1"/>
</dbReference>
<keyword evidence="6" id="KW-0479">Metal-binding</keyword>
<keyword evidence="6" id="KW-0862">Zinc</keyword>
<protein>
    <submittedName>
        <fullName evidence="11">Alpha-type protein kinase domain-containing protein</fullName>
    </submittedName>
</protein>
<dbReference type="InterPro" id="IPR011009">
    <property type="entry name" value="Kinase-like_dom_sf"/>
</dbReference>
<feature type="region of interest" description="Disordered" evidence="7">
    <location>
        <begin position="23"/>
        <end position="47"/>
    </location>
</feature>
<keyword evidence="4" id="KW-0418">Kinase</keyword>
<dbReference type="PROSITE" id="PS50157">
    <property type="entry name" value="ZINC_FINGER_C2H2_2"/>
    <property type="match status" value="1"/>
</dbReference>